<accession>A0ABT8FIR2</accession>
<evidence type="ECO:0000313" key="3">
    <source>
        <dbReference type="EMBL" id="MDN4174574.1"/>
    </source>
</evidence>
<sequence>MSAVARAAADPPRRPVGRRRRTVVMRVDDGVVSLGGHRLFTGTEEQLLASIAELRALGRPTLMVTANVDQALDLERRAGTAEAYAAADLVIVDGMPLVHLARALGARGIHRHTGADLLPQVAGLSGGRRWRVVVLGGDPAVAEQAVRNLRADHPGARISAVPFPWIDSADDPASSAAVEGLHRARPDMVFVCLGSPKQEAWYLTWQDALPPAVYIGAGAAVDFAAGRFARAPKVVQRIGGEWVWRLCQEPRRLAHRYLVKGPRIVRVALRSWAARRSPDPEGRAEVGLTVVSPAPPPCRGCDGPVPCDLHRVPVENGDQPIA</sequence>
<dbReference type="Proteomes" id="UP001168620">
    <property type="component" value="Unassembled WGS sequence"/>
</dbReference>
<evidence type="ECO:0000256" key="2">
    <source>
        <dbReference type="ARBA" id="ARBA00022679"/>
    </source>
</evidence>
<evidence type="ECO:0000256" key="1">
    <source>
        <dbReference type="ARBA" id="ARBA00022676"/>
    </source>
</evidence>
<evidence type="ECO:0000313" key="4">
    <source>
        <dbReference type="Proteomes" id="UP001168620"/>
    </source>
</evidence>
<keyword evidence="2" id="KW-0808">Transferase</keyword>
<dbReference type="PANTHER" id="PTHR34136">
    <property type="match status" value="1"/>
</dbReference>
<dbReference type="NCBIfam" id="TIGR00696">
    <property type="entry name" value="wecG_tagA_cpsF"/>
    <property type="match status" value="1"/>
</dbReference>
<name>A0ABT8FIR2_9ACTN</name>
<dbReference type="EMBL" id="JAUHJQ010000007">
    <property type="protein sequence ID" value="MDN4174574.1"/>
    <property type="molecule type" value="Genomic_DNA"/>
</dbReference>
<gene>
    <name evidence="3" type="ORF">QWY28_16555</name>
</gene>
<dbReference type="InterPro" id="IPR004629">
    <property type="entry name" value="WecG_TagA_CpsF"/>
</dbReference>
<protein>
    <submittedName>
        <fullName evidence="3">WecB/TagA/CpsF family glycosyltransferase</fullName>
    </submittedName>
</protein>
<dbReference type="Pfam" id="PF03808">
    <property type="entry name" value="Glyco_tran_WecG"/>
    <property type="match status" value="1"/>
</dbReference>
<dbReference type="PANTHER" id="PTHR34136:SF1">
    <property type="entry name" value="UDP-N-ACETYL-D-MANNOSAMINURONIC ACID TRANSFERASE"/>
    <property type="match status" value="1"/>
</dbReference>
<dbReference type="CDD" id="cd06533">
    <property type="entry name" value="Glyco_transf_WecG_TagA"/>
    <property type="match status" value="1"/>
</dbReference>
<keyword evidence="1" id="KW-0328">Glycosyltransferase</keyword>
<reference evidence="3" key="1">
    <citation type="submission" date="2023-06" db="EMBL/GenBank/DDBJ databases">
        <title>Draft genome sequence of Nocardioides sp. SOB77.</title>
        <authorList>
            <person name="Zhang G."/>
        </authorList>
    </citation>
    <scope>NUCLEOTIDE SEQUENCE</scope>
    <source>
        <strain evidence="3">SOB77</strain>
    </source>
</reference>
<organism evidence="3 4">
    <name type="scientific">Nocardioides oceani</name>
    <dbReference type="NCBI Taxonomy" id="3058369"/>
    <lineage>
        <taxon>Bacteria</taxon>
        <taxon>Bacillati</taxon>
        <taxon>Actinomycetota</taxon>
        <taxon>Actinomycetes</taxon>
        <taxon>Propionibacteriales</taxon>
        <taxon>Nocardioidaceae</taxon>
        <taxon>Nocardioides</taxon>
    </lineage>
</organism>
<proteinExistence type="predicted"/>
<dbReference type="RefSeq" id="WP_300953667.1">
    <property type="nucleotide sequence ID" value="NZ_JAUHJQ010000007.1"/>
</dbReference>
<keyword evidence="4" id="KW-1185">Reference proteome</keyword>
<comment type="caution">
    <text evidence="3">The sequence shown here is derived from an EMBL/GenBank/DDBJ whole genome shotgun (WGS) entry which is preliminary data.</text>
</comment>